<dbReference type="Proteomes" id="UP000076998">
    <property type="component" value="Unassembled WGS sequence"/>
</dbReference>
<dbReference type="GO" id="GO:0009252">
    <property type="term" value="P:peptidoglycan biosynthetic process"/>
    <property type="evidence" value="ECO:0007669"/>
    <property type="project" value="TreeGrafter"/>
</dbReference>
<feature type="domain" description="Alanine racemase N-terminal" evidence="5">
    <location>
        <begin position="7"/>
        <end position="76"/>
    </location>
</feature>
<dbReference type="GO" id="GO:0008784">
    <property type="term" value="F:alanine racemase activity"/>
    <property type="evidence" value="ECO:0007669"/>
    <property type="project" value="InterPro"/>
</dbReference>
<keyword evidence="3" id="KW-0413">Isomerase</keyword>
<dbReference type="SUPFAM" id="SSF51419">
    <property type="entry name" value="PLP-binding barrel"/>
    <property type="match status" value="1"/>
</dbReference>
<gene>
    <name evidence="6" type="ORF">AYL44_07415</name>
</gene>
<dbReference type="AlphaFoldDB" id="A0A177KBS3"/>
<evidence type="ECO:0000313" key="7">
    <source>
        <dbReference type="Proteomes" id="UP000076998"/>
    </source>
</evidence>
<accession>A0A177KBS3</accession>
<evidence type="ECO:0000259" key="5">
    <source>
        <dbReference type="Pfam" id="PF01168"/>
    </source>
</evidence>
<dbReference type="GO" id="GO:0030170">
    <property type="term" value="F:pyridoxal phosphate binding"/>
    <property type="evidence" value="ECO:0007669"/>
    <property type="project" value="TreeGrafter"/>
</dbReference>
<dbReference type="GO" id="GO:0005829">
    <property type="term" value="C:cytosol"/>
    <property type="evidence" value="ECO:0007669"/>
    <property type="project" value="TreeGrafter"/>
</dbReference>
<dbReference type="OrthoDB" id="9813814at2"/>
<reference evidence="6 7" key="1">
    <citation type="submission" date="2016-02" db="EMBL/GenBank/DDBJ databases">
        <authorList>
            <person name="Wen L."/>
            <person name="He K."/>
            <person name="Yang H."/>
        </authorList>
    </citation>
    <scope>NUCLEOTIDE SEQUENCE [LARGE SCALE GENOMIC DNA]</scope>
    <source>
        <strain evidence="6 7">CD11_3</strain>
    </source>
</reference>
<comment type="cofactor">
    <cofactor evidence="1 4">
        <name>pyridoxal 5'-phosphate</name>
        <dbReference type="ChEBI" id="CHEBI:597326"/>
    </cofactor>
</comment>
<protein>
    <recommendedName>
        <fullName evidence="5">Alanine racemase N-terminal domain-containing protein</fullName>
    </recommendedName>
</protein>
<evidence type="ECO:0000256" key="4">
    <source>
        <dbReference type="PIRSR" id="PIRSR600821-50"/>
    </source>
</evidence>
<dbReference type="InterPro" id="IPR001608">
    <property type="entry name" value="Ala_racemase_N"/>
</dbReference>
<dbReference type="PANTHER" id="PTHR30511">
    <property type="entry name" value="ALANINE RACEMASE"/>
    <property type="match status" value="1"/>
</dbReference>
<evidence type="ECO:0000256" key="2">
    <source>
        <dbReference type="ARBA" id="ARBA00022898"/>
    </source>
</evidence>
<feature type="modified residue" description="N6-(pyridoxal phosphate)lysine" evidence="4">
    <location>
        <position position="13"/>
    </location>
</feature>
<name>A0A177KBS3_9MICO</name>
<evidence type="ECO:0000313" key="6">
    <source>
        <dbReference type="EMBL" id="OAH50285.1"/>
    </source>
</evidence>
<evidence type="ECO:0000256" key="1">
    <source>
        <dbReference type="ARBA" id="ARBA00001933"/>
    </source>
</evidence>
<keyword evidence="2 4" id="KW-0663">Pyridoxal phosphate</keyword>
<dbReference type="InterPro" id="IPR029066">
    <property type="entry name" value="PLP-binding_barrel"/>
</dbReference>
<proteinExistence type="predicted"/>
<dbReference type="Pfam" id="PF01168">
    <property type="entry name" value="Ala_racemase_N"/>
    <property type="match status" value="1"/>
</dbReference>
<organism evidence="6 7">
    <name type="scientific">Microbacterium oleivorans</name>
    <dbReference type="NCBI Taxonomy" id="273677"/>
    <lineage>
        <taxon>Bacteria</taxon>
        <taxon>Bacillati</taxon>
        <taxon>Actinomycetota</taxon>
        <taxon>Actinomycetes</taxon>
        <taxon>Micrococcales</taxon>
        <taxon>Microbacteriaceae</taxon>
        <taxon>Microbacterium</taxon>
    </lineage>
</organism>
<sequence>MQRPGIPVMAVVKAGGFGLGAERAARAALAGGADELGVATCDEAIELRRAGIEVPVLALMLHADAPLDEAIAWGCVWSRPRCGICASFRGRRRGWAPSPR</sequence>
<dbReference type="InterPro" id="IPR000821">
    <property type="entry name" value="Ala_racemase"/>
</dbReference>
<dbReference type="GO" id="GO:0030632">
    <property type="term" value="P:D-alanine biosynthetic process"/>
    <property type="evidence" value="ECO:0007669"/>
    <property type="project" value="TreeGrafter"/>
</dbReference>
<dbReference type="EMBL" id="LSTV01000002">
    <property type="protein sequence ID" value="OAH50285.1"/>
    <property type="molecule type" value="Genomic_DNA"/>
</dbReference>
<comment type="caution">
    <text evidence="6">The sequence shown here is derived from an EMBL/GenBank/DDBJ whole genome shotgun (WGS) entry which is preliminary data.</text>
</comment>
<dbReference type="PANTHER" id="PTHR30511:SF0">
    <property type="entry name" value="ALANINE RACEMASE, CATABOLIC-RELATED"/>
    <property type="match status" value="1"/>
</dbReference>
<dbReference type="PRINTS" id="PR00992">
    <property type="entry name" value="ALARACEMASE"/>
</dbReference>
<dbReference type="Gene3D" id="3.20.20.10">
    <property type="entry name" value="Alanine racemase"/>
    <property type="match status" value="1"/>
</dbReference>
<evidence type="ECO:0000256" key="3">
    <source>
        <dbReference type="ARBA" id="ARBA00023235"/>
    </source>
</evidence>